<evidence type="ECO:0000313" key="3">
    <source>
        <dbReference type="Proteomes" id="UP000199263"/>
    </source>
</evidence>
<dbReference type="PROSITE" id="PS51340">
    <property type="entry name" value="MOSC"/>
    <property type="match status" value="1"/>
</dbReference>
<dbReference type="EMBL" id="FOMG01000003">
    <property type="protein sequence ID" value="SFC39309.1"/>
    <property type="molecule type" value="Genomic_DNA"/>
</dbReference>
<dbReference type="InterPro" id="IPR052716">
    <property type="entry name" value="MOSC_domain"/>
</dbReference>
<accession>A0A1I1ISQ2</accession>
<evidence type="ECO:0000259" key="1">
    <source>
        <dbReference type="PROSITE" id="PS51340"/>
    </source>
</evidence>
<dbReference type="GO" id="GO:0003824">
    <property type="term" value="F:catalytic activity"/>
    <property type="evidence" value="ECO:0007669"/>
    <property type="project" value="InterPro"/>
</dbReference>
<protein>
    <submittedName>
        <fullName evidence="2">MOSC domain-containing protein YiiM</fullName>
    </submittedName>
</protein>
<gene>
    <name evidence="2" type="ORF">SAMN05421842_10366</name>
</gene>
<dbReference type="Pfam" id="PF03473">
    <property type="entry name" value="MOSC"/>
    <property type="match status" value="1"/>
</dbReference>
<feature type="domain" description="MOSC" evidence="1">
    <location>
        <begin position="21"/>
        <end position="146"/>
    </location>
</feature>
<proteinExistence type="predicted"/>
<sequence length="146" mass="15991">MNIIGKVVSINISSTKGVIKKPIEKGIFIEDFGLENDAHAGKWHRQVSLLAKESIEKMNDLGAKDLTYGNFAENITTEGIVLFEIPVGTRLEIGETVQEVTQIGKECHKGCKIKELVGDCVMPREGIFTRIIKGGTIKPGDKIVVL</sequence>
<evidence type="ECO:0000313" key="2">
    <source>
        <dbReference type="EMBL" id="SFC39309.1"/>
    </source>
</evidence>
<dbReference type="AlphaFoldDB" id="A0A1I1ISQ2"/>
<dbReference type="GO" id="GO:0030170">
    <property type="term" value="F:pyridoxal phosphate binding"/>
    <property type="evidence" value="ECO:0007669"/>
    <property type="project" value="InterPro"/>
</dbReference>
<dbReference type="GO" id="GO:0030151">
    <property type="term" value="F:molybdenum ion binding"/>
    <property type="evidence" value="ECO:0007669"/>
    <property type="project" value="InterPro"/>
</dbReference>
<dbReference type="Gene3D" id="2.40.33.20">
    <property type="entry name" value="PK beta-barrel domain-like"/>
    <property type="match status" value="1"/>
</dbReference>
<organism evidence="2 3">
    <name type="scientific">Clostridium uliginosum</name>
    <dbReference type="NCBI Taxonomy" id="119641"/>
    <lineage>
        <taxon>Bacteria</taxon>
        <taxon>Bacillati</taxon>
        <taxon>Bacillota</taxon>
        <taxon>Clostridia</taxon>
        <taxon>Eubacteriales</taxon>
        <taxon>Clostridiaceae</taxon>
        <taxon>Clostridium</taxon>
    </lineage>
</organism>
<reference evidence="2 3" key="1">
    <citation type="submission" date="2016-10" db="EMBL/GenBank/DDBJ databases">
        <authorList>
            <person name="de Groot N.N."/>
        </authorList>
    </citation>
    <scope>NUCLEOTIDE SEQUENCE [LARGE SCALE GENOMIC DNA]</scope>
    <source>
        <strain evidence="2 3">DSM 12992</strain>
    </source>
</reference>
<dbReference type="InterPro" id="IPR005302">
    <property type="entry name" value="MoCF_Sase_C"/>
</dbReference>
<dbReference type="SUPFAM" id="SSF50800">
    <property type="entry name" value="PK beta-barrel domain-like"/>
    <property type="match status" value="1"/>
</dbReference>
<keyword evidence="3" id="KW-1185">Reference proteome</keyword>
<dbReference type="PANTHER" id="PTHR36930:SF1">
    <property type="entry name" value="MOSC DOMAIN-CONTAINING PROTEIN"/>
    <property type="match status" value="1"/>
</dbReference>
<dbReference type="STRING" id="119641.SAMN05421842_10366"/>
<name>A0A1I1ISQ2_9CLOT</name>
<dbReference type="Proteomes" id="UP000199263">
    <property type="component" value="Unassembled WGS sequence"/>
</dbReference>
<dbReference type="InterPro" id="IPR011037">
    <property type="entry name" value="Pyrv_Knase-like_insert_dom_sf"/>
</dbReference>
<dbReference type="PANTHER" id="PTHR36930">
    <property type="entry name" value="METAL-SULFUR CLUSTER BIOSYNTHESIS PROTEINS YUAD-RELATED"/>
    <property type="match status" value="1"/>
</dbReference>